<gene>
    <name evidence="2" type="ORF">ETX26_11700</name>
</gene>
<organism evidence="2 3">
    <name type="scientific">Pelagerythrobacter rhizovicinus</name>
    <dbReference type="NCBI Taxonomy" id="2268576"/>
    <lineage>
        <taxon>Bacteria</taxon>
        <taxon>Pseudomonadati</taxon>
        <taxon>Pseudomonadota</taxon>
        <taxon>Alphaproteobacteria</taxon>
        <taxon>Sphingomonadales</taxon>
        <taxon>Erythrobacteraceae</taxon>
        <taxon>Pelagerythrobacter</taxon>
    </lineage>
</organism>
<proteinExistence type="predicted"/>
<dbReference type="EMBL" id="SDPV01000002">
    <property type="protein sequence ID" value="RXZ64545.1"/>
    <property type="molecule type" value="Genomic_DNA"/>
</dbReference>
<feature type="domain" description="KTSC" evidence="1">
    <location>
        <begin position="61"/>
        <end position="116"/>
    </location>
</feature>
<keyword evidence="3" id="KW-1185">Reference proteome</keyword>
<dbReference type="Pfam" id="PF13619">
    <property type="entry name" value="KTSC"/>
    <property type="match status" value="1"/>
</dbReference>
<name>A0A4Q2KHF2_9SPHN</name>
<sequence length="131" mass="15013">MRSRTARASRTGDRHEDRALIRPALNFPLGKWQRRRERADRLCLSRVNPSPAPARWSRMPSTAIARFAYHPALGTLDVQFVGGSVYRYFDLPEDIAQALARADSKGGYFNRAIRDRHRFERLRSWESGAGA</sequence>
<evidence type="ECO:0000313" key="3">
    <source>
        <dbReference type="Proteomes" id="UP000293623"/>
    </source>
</evidence>
<dbReference type="InterPro" id="IPR025309">
    <property type="entry name" value="KTSC_dom"/>
</dbReference>
<comment type="caution">
    <text evidence="2">The sequence shown here is derived from an EMBL/GenBank/DDBJ whole genome shotgun (WGS) entry which is preliminary data.</text>
</comment>
<dbReference type="AlphaFoldDB" id="A0A4Q2KHF2"/>
<accession>A0A4Q2KHF2</accession>
<dbReference type="Proteomes" id="UP000293623">
    <property type="component" value="Unassembled WGS sequence"/>
</dbReference>
<evidence type="ECO:0000259" key="1">
    <source>
        <dbReference type="Pfam" id="PF13619"/>
    </source>
</evidence>
<protein>
    <submittedName>
        <fullName evidence="2">KTSC domain-containing protein</fullName>
    </submittedName>
</protein>
<reference evidence="2 3" key="1">
    <citation type="submission" date="2019-01" db="EMBL/GenBank/DDBJ databases">
        <title>Altererythrobacter rhizovicinus sp. nov., isolated from the rhizosphere soil of Haloxylon ammodendron.</title>
        <authorList>
            <person name="Li H.-P."/>
            <person name="Gou J.-Y."/>
            <person name="Yao D."/>
            <person name="Han Q.-Q."/>
            <person name="Shao K.-Z."/>
            <person name="Zhao Q."/>
            <person name="Zhang J.-L."/>
        </authorList>
    </citation>
    <scope>NUCLEOTIDE SEQUENCE [LARGE SCALE GENOMIC DNA]</scope>
    <source>
        <strain evidence="2 3">AY-3R</strain>
    </source>
</reference>
<dbReference type="OrthoDB" id="8450910at2"/>
<evidence type="ECO:0000313" key="2">
    <source>
        <dbReference type="EMBL" id="RXZ64545.1"/>
    </source>
</evidence>